<keyword evidence="5" id="KW-0028">Amino-acid biosynthesis</keyword>
<evidence type="ECO:0000256" key="10">
    <source>
        <dbReference type="SAM" id="Phobius"/>
    </source>
</evidence>
<evidence type="ECO:0000256" key="5">
    <source>
        <dbReference type="ARBA" id="ARBA00022605"/>
    </source>
</evidence>
<evidence type="ECO:0000256" key="2">
    <source>
        <dbReference type="ARBA" id="ARBA00022448"/>
    </source>
</evidence>
<organism evidence="11 12">
    <name type="scientific">Mariprofundus aestuarium</name>
    <dbReference type="NCBI Taxonomy" id="1921086"/>
    <lineage>
        <taxon>Bacteria</taxon>
        <taxon>Pseudomonadati</taxon>
        <taxon>Pseudomonadota</taxon>
        <taxon>Candidatius Mariprofundia</taxon>
        <taxon>Mariprofundales</taxon>
        <taxon>Mariprofundaceae</taxon>
        <taxon>Mariprofundus</taxon>
    </lineage>
</organism>
<reference evidence="11 12" key="1">
    <citation type="submission" date="2016-12" db="EMBL/GenBank/DDBJ databases">
        <title>Isolation and genomic insights into novel planktonic Zetaproteobacteria from stratified waters of the Chesapeake Bay.</title>
        <authorList>
            <person name="McAllister S.M."/>
            <person name="Kato S."/>
            <person name="Chan C.S."/>
            <person name="Chiu B.K."/>
            <person name="Field E.K."/>
        </authorList>
    </citation>
    <scope>NUCLEOTIDE SEQUENCE [LARGE SCALE GENOMIC DNA]</scope>
    <source>
        <strain evidence="11 12">CP-5</strain>
    </source>
</reference>
<feature type="transmembrane region" description="Helical" evidence="10">
    <location>
        <begin position="68"/>
        <end position="89"/>
    </location>
</feature>
<accession>A0A2K8L3M0</accession>
<dbReference type="AlphaFoldDB" id="A0A2K8L3M0"/>
<dbReference type="GO" id="GO:0000103">
    <property type="term" value="P:sulfate assimilation"/>
    <property type="evidence" value="ECO:0007669"/>
    <property type="project" value="TreeGrafter"/>
</dbReference>
<keyword evidence="7 10" id="KW-1133">Transmembrane helix</keyword>
<feature type="transmembrane region" description="Helical" evidence="10">
    <location>
        <begin position="29"/>
        <end position="47"/>
    </location>
</feature>
<keyword evidence="12" id="KW-1185">Reference proteome</keyword>
<evidence type="ECO:0000256" key="3">
    <source>
        <dbReference type="ARBA" id="ARBA00022475"/>
    </source>
</evidence>
<comment type="subcellular location">
    <subcellularLocation>
        <location evidence="1">Membrane</location>
        <topology evidence="1">Multi-pass membrane protein</topology>
    </subcellularLocation>
</comment>
<evidence type="ECO:0000256" key="8">
    <source>
        <dbReference type="ARBA" id="ARBA00023032"/>
    </source>
</evidence>
<dbReference type="KEGG" id="maes:Ga0123461_1135"/>
<evidence type="ECO:0000256" key="1">
    <source>
        <dbReference type="ARBA" id="ARBA00004141"/>
    </source>
</evidence>
<keyword evidence="2" id="KW-0813">Transport</keyword>
<dbReference type="GO" id="GO:0005886">
    <property type="term" value="C:plasma membrane"/>
    <property type="evidence" value="ECO:0007669"/>
    <property type="project" value="TreeGrafter"/>
</dbReference>
<dbReference type="InterPro" id="IPR050480">
    <property type="entry name" value="CysZ-like"/>
</dbReference>
<gene>
    <name evidence="11" type="ORF">Ga0123461_1135</name>
</gene>
<dbReference type="GO" id="GO:0019344">
    <property type="term" value="P:cysteine biosynthetic process"/>
    <property type="evidence" value="ECO:0007669"/>
    <property type="project" value="TreeGrafter"/>
</dbReference>
<evidence type="ECO:0000256" key="4">
    <source>
        <dbReference type="ARBA" id="ARBA00022519"/>
    </source>
</evidence>
<dbReference type="PANTHER" id="PTHR37468:SF1">
    <property type="entry name" value="SULFATE TRANSPORTER CYSZ"/>
    <property type="match status" value="1"/>
</dbReference>
<proteinExistence type="predicted"/>
<dbReference type="GO" id="GO:0009675">
    <property type="term" value="F:high-affinity sulfate:proton symporter activity"/>
    <property type="evidence" value="ECO:0007669"/>
    <property type="project" value="TreeGrafter"/>
</dbReference>
<evidence type="ECO:0000313" key="12">
    <source>
        <dbReference type="Proteomes" id="UP000231701"/>
    </source>
</evidence>
<evidence type="ECO:0000256" key="6">
    <source>
        <dbReference type="ARBA" id="ARBA00022692"/>
    </source>
</evidence>
<dbReference type="OrthoDB" id="5294406at2"/>
<name>A0A2K8L3M0_MARES</name>
<dbReference type="Pfam" id="PF07264">
    <property type="entry name" value="EI24"/>
    <property type="match status" value="1"/>
</dbReference>
<keyword evidence="6 10" id="KW-0812">Transmembrane</keyword>
<dbReference type="Proteomes" id="UP000231701">
    <property type="component" value="Chromosome"/>
</dbReference>
<keyword evidence="9 10" id="KW-0472">Membrane</keyword>
<evidence type="ECO:0000313" key="11">
    <source>
        <dbReference type="EMBL" id="ATX79554.1"/>
    </source>
</evidence>
<keyword evidence="8" id="KW-0764">Sulfate transport</keyword>
<feature type="transmembrane region" description="Helical" evidence="10">
    <location>
        <begin position="195"/>
        <end position="222"/>
    </location>
</feature>
<keyword evidence="4" id="KW-0997">Cell inner membrane</keyword>
<dbReference type="PANTHER" id="PTHR37468">
    <property type="entry name" value="SULFATE TRANSPORTER CYSZ"/>
    <property type="match status" value="1"/>
</dbReference>
<dbReference type="InterPro" id="IPR059112">
    <property type="entry name" value="CysZ/EI24"/>
</dbReference>
<dbReference type="RefSeq" id="WP_100277433.1">
    <property type="nucleotide sequence ID" value="NZ_CP018799.1"/>
</dbReference>
<keyword evidence="3" id="KW-1003">Cell membrane</keyword>
<evidence type="ECO:0000256" key="9">
    <source>
        <dbReference type="ARBA" id="ARBA00023136"/>
    </source>
</evidence>
<feature type="transmembrane region" description="Helical" evidence="10">
    <location>
        <begin position="138"/>
        <end position="161"/>
    </location>
</feature>
<sequence length="234" mass="25921">MIKGALAFLAGLKLLFVRTELRSLLWRMLGLLLLLMVVLSTAAYWLVDYVAALWIPEGDAWYWQIVSWIVWLLALLLALITAAVAYVALGSAAVAPWLDQLAERAETLSGKSVEPTSQSSMALILQSLSHSLRPLLGLMVWGGAALLFFWLPPVAAAIWTYGSIRFLTFELIDTSASRRGWNFSQRKQKLNENRWFFLGFSALAAVMIMVPVLNLAVIPAAVVGLSVHFMQDQA</sequence>
<dbReference type="EMBL" id="CP018799">
    <property type="protein sequence ID" value="ATX79554.1"/>
    <property type="molecule type" value="Genomic_DNA"/>
</dbReference>
<protein>
    <submittedName>
        <fullName evidence="11">Uncharacterized protein involved in cysteine biosynthesis</fullName>
    </submittedName>
</protein>
<evidence type="ECO:0000256" key="7">
    <source>
        <dbReference type="ARBA" id="ARBA00022989"/>
    </source>
</evidence>